<dbReference type="EMBL" id="JAKIJS010000001">
    <property type="protein sequence ID" value="MCF6138047.1"/>
    <property type="molecule type" value="Genomic_DNA"/>
</dbReference>
<dbReference type="Gene3D" id="3.40.50.300">
    <property type="entry name" value="P-loop containing nucleotide triphosphate hydrolases"/>
    <property type="match status" value="2"/>
</dbReference>
<dbReference type="InterPro" id="IPR055446">
    <property type="entry name" value="RecD2_N_OB"/>
</dbReference>
<dbReference type="InterPro" id="IPR050534">
    <property type="entry name" value="Coronavir_polyprotein_1ab"/>
</dbReference>
<dbReference type="PANTHER" id="PTHR43788:SF6">
    <property type="entry name" value="DNA HELICASE B"/>
    <property type="match status" value="1"/>
</dbReference>
<comment type="catalytic activity">
    <reaction evidence="3">
        <text>ATP + H2O = ADP + phosphate + H(+)</text>
        <dbReference type="Rhea" id="RHEA:13065"/>
        <dbReference type="ChEBI" id="CHEBI:15377"/>
        <dbReference type="ChEBI" id="CHEBI:15378"/>
        <dbReference type="ChEBI" id="CHEBI:30616"/>
        <dbReference type="ChEBI" id="CHEBI:43474"/>
        <dbReference type="ChEBI" id="CHEBI:456216"/>
        <dbReference type="EC" id="5.6.2.3"/>
    </reaction>
</comment>
<protein>
    <recommendedName>
        <fullName evidence="3">ATP-dependent RecD2 DNA helicase</fullName>
        <ecNumber evidence="3">5.6.2.3</ecNumber>
    </recommendedName>
    <alternativeName>
        <fullName evidence="3">DNA 5'-3' helicase subunit RecD2</fullName>
    </alternativeName>
</protein>
<dbReference type="InterPro" id="IPR027417">
    <property type="entry name" value="P-loop_NTPase"/>
</dbReference>
<dbReference type="SMART" id="SM00382">
    <property type="entry name" value="AAA"/>
    <property type="match status" value="1"/>
</dbReference>
<evidence type="ECO:0000256" key="3">
    <source>
        <dbReference type="HAMAP-Rule" id="MF_01488"/>
    </source>
</evidence>
<dbReference type="RefSeq" id="WP_236334149.1">
    <property type="nucleotide sequence ID" value="NZ_JAKIJS010000001.1"/>
</dbReference>
<name>A0ABS9GZ64_9BACL</name>
<evidence type="ECO:0000259" key="4">
    <source>
        <dbReference type="SMART" id="SM00382"/>
    </source>
</evidence>
<dbReference type="HAMAP" id="MF_01488">
    <property type="entry name" value="RecD2"/>
    <property type="match status" value="1"/>
</dbReference>
<keyword evidence="6" id="KW-1185">Reference proteome</keyword>
<evidence type="ECO:0000313" key="5">
    <source>
        <dbReference type="EMBL" id="MCF6138047.1"/>
    </source>
</evidence>
<dbReference type="InterPro" id="IPR027785">
    <property type="entry name" value="UvrD-like_helicase_C"/>
</dbReference>
<keyword evidence="3" id="KW-0238">DNA-binding</keyword>
<dbReference type="Pfam" id="PF14490">
    <property type="entry name" value="HHH_RecD2"/>
    <property type="match status" value="1"/>
</dbReference>
<accession>A0ABS9GZ64</accession>
<dbReference type="PANTHER" id="PTHR43788">
    <property type="entry name" value="DNA2/NAM7 HELICASE FAMILY MEMBER"/>
    <property type="match status" value="1"/>
</dbReference>
<keyword evidence="2 3" id="KW-0067">ATP-binding</keyword>
<comment type="function">
    <text evidence="3">DNA-dependent ATPase and ATP-dependent 5'-3' DNA helicase. Has no activity on blunt DNA or DNA with 3'-overhangs, requires at least 10 bases of 5'-ssDNA for helicase activity.</text>
</comment>
<dbReference type="NCBIfam" id="TIGR01448">
    <property type="entry name" value="recD_rel"/>
    <property type="match status" value="1"/>
</dbReference>
<reference evidence="5 6" key="1">
    <citation type="submission" date="2022-01" db="EMBL/GenBank/DDBJ databases">
        <title>Alkalihalobacillus sp. EGI L200015, a novel bacterium isolated from a salt lake sediment.</title>
        <authorList>
            <person name="Gao L."/>
            <person name="Fang B.-Z."/>
            <person name="Li W.-J."/>
        </authorList>
    </citation>
    <scope>NUCLEOTIDE SEQUENCE [LARGE SCALE GENOMIC DNA]</scope>
    <source>
        <strain evidence="5 6">KCTC 12718</strain>
    </source>
</reference>
<dbReference type="Pfam" id="PF13245">
    <property type="entry name" value="AAA_19"/>
    <property type="match status" value="1"/>
</dbReference>
<dbReference type="Proteomes" id="UP001649381">
    <property type="component" value="Unassembled WGS sequence"/>
</dbReference>
<dbReference type="SUPFAM" id="SSF52540">
    <property type="entry name" value="P-loop containing nucleoside triphosphate hydrolases"/>
    <property type="match status" value="1"/>
</dbReference>
<dbReference type="Pfam" id="PF18335">
    <property type="entry name" value="SH3_13"/>
    <property type="match status" value="1"/>
</dbReference>
<evidence type="ECO:0000256" key="2">
    <source>
        <dbReference type="ARBA" id="ARBA00022840"/>
    </source>
</evidence>
<dbReference type="InterPro" id="IPR006345">
    <property type="entry name" value="RecD2"/>
</dbReference>
<evidence type="ECO:0000313" key="6">
    <source>
        <dbReference type="Proteomes" id="UP001649381"/>
    </source>
</evidence>
<dbReference type="CDD" id="cd17933">
    <property type="entry name" value="DEXSc_RecD-like"/>
    <property type="match status" value="1"/>
</dbReference>
<organism evidence="5 6">
    <name type="scientific">Pseudalkalibacillus berkeleyi</name>
    <dbReference type="NCBI Taxonomy" id="1069813"/>
    <lineage>
        <taxon>Bacteria</taxon>
        <taxon>Bacillati</taxon>
        <taxon>Bacillota</taxon>
        <taxon>Bacilli</taxon>
        <taxon>Bacillales</taxon>
        <taxon>Fictibacillaceae</taxon>
        <taxon>Pseudalkalibacillus</taxon>
    </lineage>
</organism>
<comment type="caution">
    <text evidence="5">The sequence shown here is derived from an EMBL/GenBank/DDBJ whole genome shotgun (WGS) entry which is preliminary data.</text>
</comment>
<dbReference type="EC" id="5.6.2.3" evidence="3"/>
<evidence type="ECO:0000256" key="1">
    <source>
        <dbReference type="ARBA" id="ARBA00022741"/>
    </source>
</evidence>
<dbReference type="InterPro" id="IPR041451">
    <property type="entry name" value="RecD2_SH13"/>
</dbReference>
<comment type="similarity">
    <text evidence="3">Belongs to the RecD family. RecD2 subfamily.</text>
</comment>
<sequence>MDLQGKFDLGAEEKRYIKGTILHVIYKNNDTFYSVLKVSTKDTNLAEVEKEMIMVGTFPVLSEEETYIFWGDVKDHPKYGTQFVVEFYRKDLPRSEEGMIQYLSSDLFNGIGKKTAEKVIQTLGDEAFSKIIEDPDVLNQVNDLSEERAKTIYETLMEHQGLEQLLSTLHRYGIGPAISMKIYQTYQEEAISIIQSNPYQLIYDIEGVGFKRADEIGQALGIEESSSERVQAGFLYCLKELSNQYGHTFIPVDDLIQETKSLLFTKPNHDDVDYYSEIVHLHGEGKIYIEEENAYLPSLYFAEFGLMKTIERLLKQDEYDRIEPSNFYKALGLLEENQGMEYAEAQKDAIYKALISPMMILTGGPGTGKTTVIKGIIDLYSEIHGLSVEPKDYDEEDYPFLLVAPTGRAAKRMSESTGLPAVTIHRLLGWKGGSGFEYDDDNPIAGRLLIIDEMSMVDLRLAYRLFDALPEDIQVIMVGDEDQLPSVGPGQVLKDFISSNVIPTVKLDQIYRQAKDSSIIQLAHEMKKGSLPADIHVPQPDRRFFPCTQDQAAKAILQVCKSAHDKGYTARDVQVLAPMYRGKAGIDELNRELQAMFNPPSNQKREIDFFDTKYRVGDKVLQLVNVPEEQIFNGDIGEIVAIIHAKETKDKVEQIVISFDGIEVTFKKSDLNQITHAYCCSIHKSQGSEFPIVVLPIVRGYYRMLKRNLIYTAVTRSKEYLIICGEKDAFERAIQQNDSDSRNSLLSKKLRERVAHPKTSENV</sequence>
<dbReference type="Pfam" id="PF23139">
    <property type="entry name" value="OB_YrrC"/>
    <property type="match status" value="1"/>
</dbReference>
<dbReference type="Gene3D" id="2.30.30.940">
    <property type="match status" value="1"/>
</dbReference>
<feature type="binding site" evidence="3">
    <location>
        <begin position="366"/>
        <end position="370"/>
    </location>
    <ligand>
        <name>ATP</name>
        <dbReference type="ChEBI" id="CHEBI:30616"/>
    </ligand>
</feature>
<dbReference type="Pfam" id="PF13538">
    <property type="entry name" value="UvrD_C_2"/>
    <property type="match status" value="1"/>
</dbReference>
<proteinExistence type="inferred from homology"/>
<keyword evidence="3" id="KW-0413">Isomerase</keyword>
<keyword evidence="3" id="KW-0378">Hydrolase</keyword>
<dbReference type="InterPro" id="IPR003593">
    <property type="entry name" value="AAA+_ATPase"/>
</dbReference>
<feature type="domain" description="AAA+ ATPase" evidence="4">
    <location>
        <begin position="355"/>
        <end position="515"/>
    </location>
</feature>
<keyword evidence="3" id="KW-0347">Helicase</keyword>
<keyword evidence="1 3" id="KW-0547">Nucleotide-binding</keyword>
<gene>
    <name evidence="3" type="primary">recD2</name>
    <name evidence="5" type="ORF">L2716_09955</name>
</gene>
<dbReference type="CDD" id="cd18809">
    <property type="entry name" value="SF1_C_RecD"/>
    <property type="match status" value="1"/>
</dbReference>
<dbReference type="InterPro" id="IPR029493">
    <property type="entry name" value="RecD2-like_HHH"/>
</dbReference>